<organism evidence="1 2">
    <name type="scientific">Candidatus Curtissbacteria bacterium RIFCSPLOWO2_01_FULL_38_11b</name>
    <dbReference type="NCBI Taxonomy" id="1797725"/>
    <lineage>
        <taxon>Bacteria</taxon>
        <taxon>Candidatus Curtissiibacteriota</taxon>
    </lineage>
</organism>
<evidence type="ECO:0000313" key="2">
    <source>
        <dbReference type="Proteomes" id="UP000176740"/>
    </source>
</evidence>
<dbReference type="GO" id="GO:0006402">
    <property type="term" value="P:mRNA catabolic process"/>
    <property type="evidence" value="ECO:0007669"/>
    <property type="project" value="InterPro"/>
</dbReference>
<gene>
    <name evidence="1" type="ORF">A3A49_00035</name>
</gene>
<dbReference type="InterPro" id="IPR003751">
    <property type="entry name" value="CsrA"/>
</dbReference>
<dbReference type="GO" id="GO:0006109">
    <property type="term" value="P:regulation of carbohydrate metabolic process"/>
    <property type="evidence" value="ECO:0007669"/>
    <property type="project" value="InterPro"/>
</dbReference>
<accession>A0A1F5H223</accession>
<dbReference type="AlphaFoldDB" id="A0A1F5H223"/>
<name>A0A1F5H223_9BACT</name>
<protein>
    <submittedName>
        <fullName evidence="1">Uncharacterized protein</fullName>
    </submittedName>
</protein>
<dbReference type="InterPro" id="IPR036107">
    <property type="entry name" value="CsrA_sf"/>
</dbReference>
<reference evidence="1 2" key="1">
    <citation type="journal article" date="2016" name="Nat. Commun.">
        <title>Thousands of microbial genomes shed light on interconnected biogeochemical processes in an aquifer system.</title>
        <authorList>
            <person name="Anantharaman K."/>
            <person name="Brown C.T."/>
            <person name="Hug L.A."/>
            <person name="Sharon I."/>
            <person name="Castelle C.J."/>
            <person name="Probst A.J."/>
            <person name="Thomas B.C."/>
            <person name="Singh A."/>
            <person name="Wilkins M.J."/>
            <person name="Karaoz U."/>
            <person name="Brodie E.L."/>
            <person name="Williams K.H."/>
            <person name="Hubbard S.S."/>
            <person name="Banfield J.F."/>
        </authorList>
    </citation>
    <scope>NUCLEOTIDE SEQUENCE [LARGE SCALE GENOMIC DNA]</scope>
</reference>
<comment type="caution">
    <text evidence="1">The sequence shown here is derived from an EMBL/GenBank/DDBJ whole genome shotgun (WGS) entry which is preliminary data.</text>
</comment>
<dbReference type="EMBL" id="MFBO01000014">
    <property type="protein sequence ID" value="OGD98212.1"/>
    <property type="molecule type" value="Genomic_DNA"/>
</dbReference>
<sequence>MSLERPQLPKDRSTEIPKKRLVIERHEREAFFIEPGTRQEIEVRVLQIQRKRATCLFYSSEPNIILRGELGFPRDNTLRSGRLILTRKANQIVIINPQSENPIDVKVLDVQRGRVKFGIADPIKRVLLREELIERPPRPTAPAA</sequence>
<dbReference type="SUPFAM" id="SSF117130">
    <property type="entry name" value="CsrA-like"/>
    <property type="match status" value="1"/>
</dbReference>
<dbReference type="Gene3D" id="2.60.40.4380">
    <property type="entry name" value="Translational regulator CsrA"/>
    <property type="match status" value="1"/>
</dbReference>
<proteinExistence type="predicted"/>
<evidence type="ECO:0000313" key="1">
    <source>
        <dbReference type="EMBL" id="OGD98212.1"/>
    </source>
</evidence>
<dbReference type="STRING" id="1797725.A3A49_00035"/>
<dbReference type="Proteomes" id="UP000176740">
    <property type="component" value="Unassembled WGS sequence"/>
</dbReference>
<dbReference type="Pfam" id="PF02599">
    <property type="entry name" value="CsrA"/>
    <property type="match status" value="1"/>
</dbReference>
<dbReference type="GO" id="GO:0003723">
    <property type="term" value="F:RNA binding"/>
    <property type="evidence" value="ECO:0007669"/>
    <property type="project" value="InterPro"/>
</dbReference>